<gene>
    <name evidence="1" type="ORF">NE579_05490</name>
</gene>
<dbReference type="Proteomes" id="UP001204562">
    <property type="component" value="Unassembled WGS sequence"/>
</dbReference>
<dbReference type="AlphaFoldDB" id="A0AAW5JIF8"/>
<sequence length="223" mass="24079">MSEPHSNTATESWKALVTRLPGVLGAEFTLENGTVREVHILSDQSRSPKQIVRDVQSAMLAKFQVELDHRIVSVAQIPGSAVHRPSRRLRCEQLELSTSREGASASVHLLADGKRYVGRAGCDLSVGGRWRAIAQATVSALNQLLAPGFVFSLDEVRRTAMGEHQAVLVGLLLKSGGKAEPLLGACYEGEDPNFSVALATLDAVNRRLSALPSPEEHEEVQTP</sequence>
<evidence type="ECO:0000313" key="1">
    <source>
        <dbReference type="EMBL" id="MCQ4769916.1"/>
    </source>
</evidence>
<name>A0AAW5JIF8_9FIRM</name>
<organism evidence="1 2">
    <name type="scientific">Intestinimonas massiliensis</name>
    <name type="common">ex Afouda et al. 2020</name>
    <dbReference type="NCBI Taxonomy" id="1673721"/>
    <lineage>
        <taxon>Bacteria</taxon>
        <taxon>Bacillati</taxon>
        <taxon>Bacillota</taxon>
        <taxon>Clostridia</taxon>
        <taxon>Eubacteriales</taxon>
        <taxon>Intestinimonas</taxon>
    </lineage>
</organism>
<dbReference type="RefSeq" id="WP_050617850.1">
    <property type="nucleotide sequence ID" value="NZ_JANFYS010000008.1"/>
</dbReference>
<dbReference type="EMBL" id="JANFYS010000008">
    <property type="protein sequence ID" value="MCQ4769916.1"/>
    <property type="molecule type" value="Genomic_DNA"/>
</dbReference>
<reference evidence="1" key="1">
    <citation type="submission" date="2022-06" db="EMBL/GenBank/DDBJ databases">
        <title>Isolation of gut microbiota from human fecal samples.</title>
        <authorList>
            <person name="Pamer E.G."/>
            <person name="Barat B."/>
            <person name="Waligurski E."/>
            <person name="Medina S."/>
            <person name="Paddock L."/>
            <person name="Mostad J."/>
        </authorList>
    </citation>
    <scope>NUCLEOTIDE SEQUENCE</scope>
    <source>
        <strain evidence="1">DFI.9.91</strain>
    </source>
</reference>
<proteinExistence type="predicted"/>
<evidence type="ECO:0000313" key="2">
    <source>
        <dbReference type="Proteomes" id="UP001204562"/>
    </source>
</evidence>
<accession>A0AAW5JIF8</accession>
<protein>
    <submittedName>
        <fullName evidence="1">Uncharacterized protein</fullName>
    </submittedName>
</protein>
<comment type="caution">
    <text evidence="1">The sequence shown here is derived from an EMBL/GenBank/DDBJ whole genome shotgun (WGS) entry which is preliminary data.</text>
</comment>